<dbReference type="OrthoDB" id="972532at2759"/>
<dbReference type="GO" id="GO:0034657">
    <property type="term" value="C:GID complex"/>
    <property type="evidence" value="ECO:0007669"/>
    <property type="project" value="TreeGrafter"/>
</dbReference>
<dbReference type="PANTHER" id="PTHR22838:SF0">
    <property type="entry name" value="WD REPEAT-CONTAINING PROTEIN 26"/>
    <property type="match status" value="1"/>
</dbReference>
<keyword evidence="1 3" id="KW-0853">WD repeat</keyword>
<dbReference type="SMART" id="SM00320">
    <property type="entry name" value="WD40"/>
    <property type="match status" value="4"/>
</dbReference>
<keyword evidence="2" id="KW-0677">Repeat</keyword>
<proteinExistence type="predicted"/>
<keyword evidence="7" id="KW-1185">Reference proteome</keyword>
<feature type="repeat" description="WD" evidence="3">
    <location>
        <begin position="727"/>
        <end position="760"/>
    </location>
</feature>
<accession>A0A0C3PY94</accession>
<dbReference type="Pfam" id="PF00400">
    <property type="entry name" value="WD40"/>
    <property type="match status" value="3"/>
</dbReference>
<gene>
    <name evidence="6" type="ORF">M404DRAFT_12041</name>
</gene>
<feature type="transmembrane region" description="Helical" evidence="5">
    <location>
        <begin position="350"/>
        <end position="373"/>
    </location>
</feature>
<name>A0A0C3PY94_PISTI</name>
<reference evidence="6 7" key="1">
    <citation type="submission" date="2014-04" db="EMBL/GenBank/DDBJ databases">
        <authorList>
            <consortium name="DOE Joint Genome Institute"/>
            <person name="Kuo A."/>
            <person name="Kohler A."/>
            <person name="Costa M.D."/>
            <person name="Nagy L.G."/>
            <person name="Floudas D."/>
            <person name="Copeland A."/>
            <person name="Barry K.W."/>
            <person name="Cichocki N."/>
            <person name="Veneault-Fourrey C."/>
            <person name="LaButti K."/>
            <person name="Lindquist E.A."/>
            <person name="Lipzen A."/>
            <person name="Lundell T."/>
            <person name="Morin E."/>
            <person name="Murat C."/>
            <person name="Sun H."/>
            <person name="Tunlid A."/>
            <person name="Henrissat B."/>
            <person name="Grigoriev I.V."/>
            <person name="Hibbett D.S."/>
            <person name="Martin F."/>
            <person name="Nordberg H.P."/>
            <person name="Cantor M.N."/>
            <person name="Hua S.X."/>
        </authorList>
    </citation>
    <scope>NUCLEOTIDE SEQUENCE [LARGE SCALE GENOMIC DNA]</scope>
    <source>
        <strain evidence="6 7">Marx 270</strain>
    </source>
</reference>
<evidence type="ECO:0000313" key="6">
    <source>
        <dbReference type="EMBL" id="KIO14124.1"/>
    </source>
</evidence>
<dbReference type="InterPro" id="IPR051350">
    <property type="entry name" value="WD_repeat-ST_regulator"/>
</dbReference>
<evidence type="ECO:0000256" key="5">
    <source>
        <dbReference type="SAM" id="Phobius"/>
    </source>
</evidence>
<dbReference type="Proteomes" id="UP000054217">
    <property type="component" value="Unassembled WGS sequence"/>
</dbReference>
<keyword evidence="5" id="KW-1133">Transmembrane helix</keyword>
<dbReference type="InterPro" id="IPR001680">
    <property type="entry name" value="WD40_rpt"/>
</dbReference>
<dbReference type="InterPro" id="IPR015943">
    <property type="entry name" value="WD40/YVTN_repeat-like_dom_sf"/>
</dbReference>
<dbReference type="InterPro" id="IPR036322">
    <property type="entry name" value="WD40_repeat_dom_sf"/>
</dbReference>
<dbReference type="InParanoid" id="A0A0C3PY94"/>
<dbReference type="STRING" id="870435.A0A0C3PY94"/>
<keyword evidence="5" id="KW-0812">Transmembrane</keyword>
<keyword evidence="5" id="KW-0472">Membrane</keyword>
<dbReference type="EMBL" id="KN831945">
    <property type="protein sequence ID" value="KIO14124.1"/>
    <property type="molecule type" value="Genomic_DNA"/>
</dbReference>
<dbReference type="PANTHER" id="PTHR22838">
    <property type="entry name" value="WD REPEAT PROTEIN 26-RELATED"/>
    <property type="match status" value="1"/>
</dbReference>
<dbReference type="HOGENOM" id="CLU_008849_0_0_1"/>
<organism evidence="6 7">
    <name type="scientific">Pisolithus tinctorius Marx 270</name>
    <dbReference type="NCBI Taxonomy" id="870435"/>
    <lineage>
        <taxon>Eukaryota</taxon>
        <taxon>Fungi</taxon>
        <taxon>Dikarya</taxon>
        <taxon>Basidiomycota</taxon>
        <taxon>Agaricomycotina</taxon>
        <taxon>Agaricomycetes</taxon>
        <taxon>Agaricomycetidae</taxon>
        <taxon>Boletales</taxon>
        <taxon>Sclerodermatineae</taxon>
        <taxon>Pisolithaceae</taxon>
        <taxon>Pisolithus</taxon>
    </lineage>
</organism>
<evidence type="ECO:0000313" key="7">
    <source>
        <dbReference type="Proteomes" id="UP000054217"/>
    </source>
</evidence>
<feature type="transmembrane region" description="Helical" evidence="5">
    <location>
        <begin position="420"/>
        <end position="444"/>
    </location>
</feature>
<feature type="transmembrane region" description="Helical" evidence="5">
    <location>
        <begin position="394"/>
        <end position="414"/>
    </location>
</feature>
<evidence type="ECO:0000256" key="3">
    <source>
        <dbReference type="PROSITE-ProRule" id="PRU00221"/>
    </source>
</evidence>
<sequence length="1070" mass="119506">MHNHSPERLLPRLQDQRTHDYPYEKVRIRQRQTLAHLLNALNELNQSEFRTQDLNQNSNLEDDGGASALDEQIQNEGAESFNKFQRRINNLDQELRNFANAARQLGSSVGILSTAFRLRECLANILFLFRENAADLFPRKVSRQPKETLVNPNLMKKRRMRRKGKRWTNFEPCEPERPGGSWTFATPSVRHDKITAPPLWDSTLDAQYFPEHLEVFATDVIAFLNRLNEFPEFTDEAVSTSIKAFEGDLKYWACCLRTYRGQFKYSAVQRYIHDLASEMGGHIDRITNTLRMFIEVGVPTIRYAQNHAASNLLTLSTVATFFSGVTATILQNSYDSTSTMLGRGVNAFWFSSLVLSIAAAVNSLIGLSWRMAMYRSPGHRVPWWVFIWIHRSPLVFLVMSVACFSVGLVLFTYATNQGKITSIITTVFTAFTSFGLAAVSAWFASERWTFLKYRGQKWLADVLGEAWEDMVEFWAGVMEAPPFLWVVCLFSWLWRGVILMRILLDAIGERARQGCRWIGAAVINIYNRLVGKSNGWATAGCGTDLGVQQTRHNDRAASLPDTIPTFGLIAETSDSSTSAPSSSAPLLLRSGPPSSSKINRIDMRSSFDAADANSWTGSSHGHASSNANIGTELLNKSSGAPPNTPITPRERFVQAVRSVIMLQKSPFSPTRARTTSLEPPASTALTGALSSVAYAESSEGGVSEMIRGSRLTNLIPKLKTLQLTEDLLAHSGLVRCLQFSPNGKFLATTSWDRTSAIFRVWPQFEGHRVLAHVQGFVSQIAWSPSGDLLLTKFNRVVKVWTEEGACRRSINRKASIQAVTWLPSGDAFMSVEGNKVIKLDLSGKVLDKYTFNRVLIHDLAVTPDSLRLLCVGPILSSPEGLQPSKSRVEKQLLVYNMQTKQIENQTPVLHDVKDITLSRDGRFVLISYEKAPPQLWTLEMVKDRTVNMITTARLVLRHAYVPKTLVDFAGHGYFGGRDDQLVLCAGKAGDIYIWDRDSAILLHNIHGQALGGDLTCLAWNQAVENVFMFATGSHDGAVRVWTTPPERGRAPTAFNYSKTQFVGINCGMKV</sequence>
<evidence type="ECO:0000256" key="4">
    <source>
        <dbReference type="SAM" id="MobiDB-lite"/>
    </source>
</evidence>
<dbReference type="AlphaFoldDB" id="A0A0C3PY94"/>
<evidence type="ECO:0000256" key="1">
    <source>
        <dbReference type="ARBA" id="ARBA00022574"/>
    </source>
</evidence>
<reference evidence="7" key="2">
    <citation type="submission" date="2015-01" db="EMBL/GenBank/DDBJ databases">
        <title>Evolutionary Origins and Diversification of the Mycorrhizal Mutualists.</title>
        <authorList>
            <consortium name="DOE Joint Genome Institute"/>
            <consortium name="Mycorrhizal Genomics Consortium"/>
            <person name="Kohler A."/>
            <person name="Kuo A."/>
            <person name="Nagy L.G."/>
            <person name="Floudas D."/>
            <person name="Copeland A."/>
            <person name="Barry K.W."/>
            <person name="Cichocki N."/>
            <person name="Veneault-Fourrey C."/>
            <person name="LaButti K."/>
            <person name="Lindquist E.A."/>
            <person name="Lipzen A."/>
            <person name="Lundell T."/>
            <person name="Morin E."/>
            <person name="Murat C."/>
            <person name="Riley R."/>
            <person name="Ohm R."/>
            <person name="Sun H."/>
            <person name="Tunlid A."/>
            <person name="Henrissat B."/>
            <person name="Grigoriev I.V."/>
            <person name="Hibbett D.S."/>
            <person name="Martin F."/>
        </authorList>
    </citation>
    <scope>NUCLEOTIDE SEQUENCE [LARGE SCALE GENOMIC DNA]</scope>
    <source>
        <strain evidence="7">Marx 270</strain>
    </source>
</reference>
<evidence type="ECO:0000256" key="2">
    <source>
        <dbReference type="ARBA" id="ARBA00022737"/>
    </source>
</evidence>
<feature type="compositionally biased region" description="Low complexity" evidence="4">
    <location>
        <begin position="573"/>
        <end position="596"/>
    </location>
</feature>
<dbReference type="PROSITE" id="PS50082">
    <property type="entry name" value="WD_REPEATS_2"/>
    <property type="match status" value="1"/>
</dbReference>
<protein>
    <submittedName>
        <fullName evidence="6">Uncharacterized protein</fullName>
    </submittedName>
</protein>
<feature type="region of interest" description="Disordered" evidence="4">
    <location>
        <begin position="572"/>
        <end position="599"/>
    </location>
</feature>
<feature type="transmembrane region" description="Helical" evidence="5">
    <location>
        <begin position="312"/>
        <end position="330"/>
    </location>
</feature>
<dbReference type="GO" id="GO:0043161">
    <property type="term" value="P:proteasome-mediated ubiquitin-dependent protein catabolic process"/>
    <property type="evidence" value="ECO:0007669"/>
    <property type="project" value="TreeGrafter"/>
</dbReference>
<dbReference type="SUPFAM" id="SSF50978">
    <property type="entry name" value="WD40 repeat-like"/>
    <property type="match status" value="1"/>
</dbReference>
<feature type="transmembrane region" description="Helical" evidence="5">
    <location>
        <begin position="483"/>
        <end position="504"/>
    </location>
</feature>
<dbReference type="Gene3D" id="2.130.10.10">
    <property type="entry name" value="YVTN repeat-like/Quinoprotein amine dehydrogenase"/>
    <property type="match status" value="2"/>
</dbReference>